<comment type="caution">
    <text evidence="5">The sequence shown here is derived from an EMBL/GenBank/DDBJ whole genome shotgun (WGS) entry which is preliminary data.</text>
</comment>
<dbReference type="Pfam" id="PF04101">
    <property type="entry name" value="Glyco_tran_28_C"/>
    <property type="match status" value="1"/>
</dbReference>
<keyword evidence="1 5" id="KW-0328">Glycosyltransferase</keyword>
<feature type="domain" description="Glycosyl transferase family 28 C-terminal" evidence="4">
    <location>
        <begin position="191"/>
        <end position="325"/>
    </location>
</feature>
<protein>
    <submittedName>
        <fullName evidence="5">Glycosyltransferase family 28 N-terminal domain protein</fullName>
        <ecNumber evidence="5">2.4.1.227</ecNumber>
    </submittedName>
</protein>
<dbReference type="EMBL" id="ADFP01000090">
    <property type="protein sequence ID" value="EFB90237.1"/>
    <property type="molecule type" value="Genomic_DNA"/>
</dbReference>
<evidence type="ECO:0000313" key="6">
    <source>
        <dbReference type="Proteomes" id="UP000006462"/>
    </source>
</evidence>
<organism evidence="5 6">
    <name type="scientific">Pyramidobacter piscolens W5455</name>
    <dbReference type="NCBI Taxonomy" id="352165"/>
    <lineage>
        <taxon>Bacteria</taxon>
        <taxon>Thermotogati</taxon>
        <taxon>Synergistota</taxon>
        <taxon>Synergistia</taxon>
        <taxon>Synergistales</taxon>
        <taxon>Dethiosulfovibrionaceae</taxon>
        <taxon>Pyramidobacter</taxon>
    </lineage>
</organism>
<sequence>MAYRILLAAGGTGGHIIPSVAFGLWLQKQGESVIWLSGSRPLEDEIYKAHGIAPQKLSLEGSPLGVPGLRSLKRWKHLFGSFFEACAILKRERIDHCVLFGGYLSMPVLLAARCLHVPALIHEQNTVAGKVTRFAARCGIPVACAWEECQGLDTIKKTVTGMPLREIRLIDKKDAQKRLLGASLSDNEKLIVILGGSLGSGGMKKVLQDAQNMIKSTSYKVLCMGIEPKDRPFPEALTHEACWDMTAVFSAADVIVCRAGASTLAELRALGIPALVVPWLKAAGQHQVSNAQYFSKLTGAPVFLEGSSQEQFRAALQSVAERRMSCENLNAGAVNLYEALRSLTV</sequence>
<evidence type="ECO:0000313" key="5">
    <source>
        <dbReference type="EMBL" id="EFB90237.1"/>
    </source>
</evidence>
<feature type="domain" description="Glycosyltransferase family 28 N-terminal" evidence="3">
    <location>
        <begin position="5"/>
        <end position="137"/>
    </location>
</feature>
<reference evidence="5 6" key="1">
    <citation type="submission" date="2009-12" db="EMBL/GenBank/DDBJ databases">
        <authorList>
            <person name="Shrivastava S."/>
            <person name="Madupu R."/>
            <person name="Durkin A.S."/>
            <person name="Torralba M."/>
            <person name="Methe B."/>
            <person name="Sutton G.G."/>
            <person name="Strausberg R.L."/>
            <person name="Nelson K.E."/>
        </authorList>
    </citation>
    <scope>NUCLEOTIDE SEQUENCE [LARGE SCALE GENOMIC DNA]</scope>
    <source>
        <strain evidence="5 6">W5455</strain>
    </source>
</reference>
<dbReference type="InterPro" id="IPR007235">
    <property type="entry name" value="Glyco_trans_28_C"/>
</dbReference>
<dbReference type="PANTHER" id="PTHR21015">
    <property type="entry name" value="UDP-N-ACETYLGLUCOSAMINE--N-ACETYLMURAMYL-(PENTAPEPTIDE) PYROPHOSPHORYL-UNDECAPRENOL N-ACETYLGLUCOSAMINE TRANSFERASE 1"/>
    <property type="match status" value="1"/>
</dbReference>
<accession>A0ABM9ZTJ8</accession>
<dbReference type="SUPFAM" id="SSF53756">
    <property type="entry name" value="UDP-Glycosyltransferase/glycogen phosphorylase"/>
    <property type="match status" value="1"/>
</dbReference>
<proteinExistence type="predicted"/>
<dbReference type="EC" id="2.4.1.227" evidence="5"/>
<evidence type="ECO:0000256" key="2">
    <source>
        <dbReference type="ARBA" id="ARBA00022679"/>
    </source>
</evidence>
<keyword evidence="2 5" id="KW-0808">Transferase</keyword>
<gene>
    <name evidence="5" type="ORF">HMPREF7215_2709</name>
</gene>
<dbReference type="GO" id="GO:0016757">
    <property type="term" value="F:glycosyltransferase activity"/>
    <property type="evidence" value="ECO:0007669"/>
    <property type="project" value="UniProtKB-KW"/>
</dbReference>
<evidence type="ECO:0000256" key="1">
    <source>
        <dbReference type="ARBA" id="ARBA00022676"/>
    </source>
</evidence>
<keyword evidence="6" id="KW-1185">Reference proteome</keyword>
<dbReference type="Gene3D" id="3.40.50.2000">
    <property type="entry name" value="Glycogen Phosphorylase B"/>
    <property type="match status" value="2"/>
</dbReference>
<dbReference type="RefSeq" id="WP_009165324.1">
    <property type="nucleotide sequence ID" value="NZ_ADFP01000090.1"/>
</dbReference>
<evidence type="ECO:0000259" key="3">
    <source>
        <dbReference type="Pfam" id="PF03033"/>
    </source>
</evidence>
<dbReference type="CDD" id="cd03785">
    <property type="entry name" value="GT28_MurG"/>
    <property type="match status" value="1"/>
</dbReference>
<name>A0ABM9ZTJ8_9BACT</name>
<dbReference type="PANTHER" id="PTHR21015:SF22">
    <property type="entry name" value="GLYCOSYLTRANSFERASE"/>
    <property type="match status" value="1"/>
</dbReference>
<dbReference type="Pfam" id="PF03033">
    <property type="entry name" value="Glyco_transf_28"/>
    <property type="match status" value="1"/>
</dbReference>
<evidence type="ECO:0000259" key="4">
    <source>
        <dbReference type="Pfam" id="PF04101"/>
    </source>
</evidence>
<dbReference type="Proteomes" id="UP000006462">
    <property type="component" value="Unassembled WGS sequence"/>
</dbReference>
<dbReference type="InterPro" id="IPR004276">
    <property type="entry name" value="GlycoTrans_28_N"/>
</dbReference>